<evidence type="ECO:0000259" key="1">
    <source>
        <dbReference type="PROSITE" id="PS50075"/>
    </source>
</evidence>
<evidence type="ECO:0000313" key="3">
    <source>
        <dbReference type="Proteomes" id="UP000054537"/>
    </source>
</evidence>
<gene>
    <name evidence="2" type="ORF">MB27_05340</name>
</gene>
<dbReference type="InterPro" id="IPR036736">
    <property type="entry name" value="ACP-like_sf"/>
</dbReference>
<dbReference type="Pfam" id="PF00550">
    <property type="entry name" value="PP-binding"/>
    <property type="match status" value="1"/>
</dbReference>
<comment type="caution">
    <text evidence="2">The sequence shown here is derived from an EMBL/GenBank/DDBJ whole genome shotgun (WGS) entry which is preliminary data.</text>
</comment>
<dbReference type="AlphaFoldDB" id="A0A0A6US62"/>
<dbReference type="InterPro" id="IPR009081">
    <property type="entry name" value="PP-bd_ACP"/>
</dbReference>
<sequence>MGMGEAQPTEEAVLAMWAGILPHSPGPGVDFFDAGGQSLHLVQFLQQVYQRYRVDLEVTELFAEEFTARRAAAVIARAMEADAEVDDLADRLADLPEEEVMALLSDQTVEG</sequence>
<keyword evidence="3" id="KW-1185">Reference proteome</keyword>
<dbReference type="EMBL" id="JRTT01000005">
    <property type="protein sequence ID" value="KHD78271.1"/>
    <property type="molecule type" value="Genomic_DNA"/>
</dbReference>
<evidence type="ECO:0000313" key="2">
    <source>
        <dbReference type="EMBL" id="KHD78271.1"/>
    </source>
</evidence>
<protein>
    <recommendedName>
        <fullName evidence="1">Carrier domain-containing protein</fullName>
    </recommendedName>
</protein>
<accession>A0A0A6US62</accession>
<dbReference type="STRING" id="1869.MB27_05340"/>
<name>A0A0A6US62_ACTUT</name>
<dbReference type="SUPFAM" id="SSF47336">
    <property type="entry name" value="ACP-like"/>
    <property type="match status" value="1"/>
</dbReference>
<reference evidence="2 3" key="1">
    <citation type="submission" date="2014-10" db="EMBL/GenBank/DDBJ databases">
        <title>Draft genome sequence of Actinoplanes utahensis NRRL 12052.</title>
        <authorList>
            <person name="Velasco-Bucheli B."/>
            <person name="del Cerro C."/>
            <person name="Hormigo D."/>
            <person name="Garcia J.L."/>
            <person name="Acebal C."/>
            <person name="Arroyo M."/>
            <person name="de la Mata I."/>
        </authorList>
    </citation>
    <scope>NUCLEOTIDE SEQUENCE [LARGE SCALE GENOMIC DNA]</scope>
    <source>
        <strain evidence="2 3">NRRL 12052</strain>
    </source>
</reference>
<dbReference type="Gene3D" id="1.10.1200.10">
    <property type="entry name" value="ACP-like"/>
    <property type="match status" value="1"/>
</dbReference>
<dbReference type="PROSITE" id="PS50075">
    <property type="entry name" value="CARRIER"/>
    <property type="match status" value="1"/>
</dbReference>
<dbReference type="eggNOG" id="COG1020">
    <property type="taxonomic scope" value="Bacteria"/>
</dbReference>
<feature type="domain" description="Carrier" evidence="1">
    <location>
        <begin position="4"/>
        <end position="79"/>
    </location>
</feature>
<organism evidence="2 3">
    <name type="scientific">Actinoplanes utahensis</name>
    <dbReference type="NCBI Taxonomy" id="1869"/>
    <lineage>
        <taxon>Bacteria</taxon>
        <taxon>Bacillati</taxon>
        <taxon>Actinomycetota</taxon>
        <taxon>Actinomycetes</taxon>
        <taxon>Micromonosporales</taxon>
        <taxon>Micromonosporaceae</taxon>
        <taxon>Actinoplanes</taxon>
    </lineage>
</organism>
<dbReference type="Proteomes" id="UP000054537">
    <property type="component" value="Unassembled WGS sequence"/>
</dbReference>
<proteinExistence type="predicted"/>